<dbReference type="InterPro" id="IPR052733">
    <property type="entry name" value="Chloroplast_QOR"/>
</dbReference>
<dbReference type="PANTHER" id="PTHR44013">
    <property type="entry name" value="ZINC-TYPE ALCOHOL DEHYDROGENASE-LIKE PROTEIN C16A3.02C"/>
    <property type="match status" value="1"/>
</dbReference>
<proteinExistence type="predicted"/>
<dbReference type="Pfam" id="PF08240">
    <property type="entry name" value="ADH_N"/>
    <property type="match status" value="1"/>
</dbReference>
<keyword evidence="3" id="KW-1185">Reference proteome</keyword>
<reference evidence="3" key="1">
    <citation type="submission" date="2017-11" db="EMBL/GenBank/DDBJ databases">
        <title>The draft genome sequence of Chromatocurvus sp. F02.</title>
        <authorList>
            <person name="Du Z.-J."/>
            <person name="Chang Y.-Q."/>
        </authorList>
    </citation>
    <scope>NUCLEOTIDE SEQUENCE [LARGE SCALE GENOMIC DNA]</scope>
    <source>
        <strain evidence="3">F02</strain>
    </source>
</reference>
<protein>
    <submittedName>
        <fullName evidence="2">Alcohol dehydrogenase</fullName>
    </submittedName>
</protein>
<dbReference type="SMART" id="SM00829">
    <property type="entry name" value="PKS_ER"/>
    <property type="match status" value="1"/>
</dbReference>
<dbReference type="AlphaFoldDB" id="A0A2N5XYS0"/>
<evidence type="ECO:0000313" key="2">
    <source>
        <dbReference type="EMBL" id="PLW81297.1"/>
    </source>
</evidence>
<dbReference type="InterPro" id="IPR020843">
    <property type="entry name" value="ER"/>
</dbReference>
<accession>A0A2N5XYS0</accession>
<dbReference type="OrthoDB" id="4190732at2"/>
<dbReference type="Proteomes" id="UP000234845">
    <property type="component" value="Unassembled WGS sequence"/>
</dbReference>
<dbReference type="InterPro" id="IPR011032">
    <property type="entry name" value="GroES-like_sf"/>
</dbReference>
<dbReference type="SUPFAM" id="SSF51735">
    <property type="entry name" value="NAD(P)-binding Rossmann-fold domains"/>
    <property type="match status" value="1"/>
</dbReference>
<dbReference type="CDD" id="cd08267">
    <property type="entry name" value="MDR1"/>
    <property type="match status" value="1"/>
</dbReference>
<comment type="caution">
    <text evidence="2">The sequence shown here is derived from an EMBL/GenBank/DDBJ whole genome shotgun (WGS) entry which is preliminary data.</text>
</comment>
<name>A0A2N5XYS0_9GAMM</name>
<organism evidence="2 3">
    <name type="scientific">Kineobactrum sediminis</name>
    <dbReference type="NCBI Taxonomy" id="1905677"/>
    <lineage>
        <taxon>Bacteria</taxon>
        <taxon>Pseudomonadati</taxon>
        <taxon>Pseudomonadota</taxon>
        <taxon>Gammaproteobacteria</taxon>
        <taxon>Cellvibrionales</taxon>
        <taxon>Halieaceae</taxon>
        <taxon>Kineobactrum</taxon>
    </lineage>
</organism>
<evidence type="ECO:0000259" key="1">
    <source>
        <dbReference type="SMART" id="SM00829"/>
    </source>
</evidence>
<dbReference type="Pfam" id="PF13602">
    <property type="entry name" value="ADH_zinc_N_2"/>
    <property type="match status" value="1"/>
</dbReference>
<dbReference type="GO" id="GO:0008270">
    <property type="term" value="F:zinc ion binding"/>
    <property type="evidence" value="ECO:0007669"/>
    <property type="project" value="InterPro"/>
</dbReference>
<sequence>MPAPGDEEVLIKVHAASVNPLDWHYMRGTPYFIRLFSGIGAPSDPRMGVDFAGTVEAVGSKVTRLKPGDRVFGGRSGAFAEYLLTPEDRAIALIPDTVSFEDAAAVPIAAVTAMQALRDHGQLRPGQKILVNGASGGVGTYTVQIAKAMGAKVTGVSSGRNLELVRSLGADHVINYKEENYTDSGEQYDLIVDMVGNHSPLDNSAMLTPNGRLVIVGGAKGDWIAPMIGPIKAALYNNFVDQELATFTATLRRDDLEAVAKLMSEGKVRSVIDRRYSLAQVPEAIAYSETGRARGKIIINVE</sequence>
<dbReference type="InterPro" id="IPR013154">
    <property type="entry name" value="ADH-like_N"/>
</dbReference>
<dbReference type="PROSITE" id="PS01162">
    <property type="entry name" value="QOR_ZETA_CRYSTAL"/>
    <property type="match status" value="1"/>
</dbReference>
<dbReference type="Gene3D" id="3.90.180.10">
    <property type="entry name" value="Medium-chain alcohol dehydrogenases, catalytic domain"/>
    <property type="match status" value="1"/>
</dbReference>
<gene>
    <name evidence="2" type="ORF">CWI75_16600</name>
</gene>
<dbReference type="GO" id="GO:0016491">
    <property type="term" value="F:oxidoreductase activity"/>
    <property type="evidence" value="ECO:0007669"/>
    <property type="project" value="InterPro"/>
</dbReference>
<feature type="domain" description="Enoyl reductase (ER)" evidence="1">
    <location>
        <begin position="2"/>
        <end position="299"/>
    </location>
</feature>
<dbReference type="InterPro" id="IPR036291">
    <property type="entry name" value="NAD(P)-bd_dom_sf"/>
</dbReference>
<dbReference type="InterPro" id="IPR002364">
    <property type="entry name" value="Quin_OxRdtase/zeta-crystal_CS"/>
</dbReference>
<dbReference type="EMBL" id="PKLZ01000015">
    <property type="protein sequence ID" value="PLW81297.1"/>
    <property type="molecule type" value="Genomic_DNA"/>
</dbReference>
<dbReference type="SUPFAM" id="SSF50129">
    <property type="entry name" value="GroES-like"/>
    <property type="match status" value="1"/>
</dbReference>
<evidence type="ECO:0000313" key="3">
    <source>
        <dbReference type="Proteomes" id="UP000234845"/>
    </source>
</evidence>
<dbReference type="Gene3D" id="3.40.50.720">
    <property type="entry name" value="NAD(P)-binding Rossmann-like Domain"/>
    <property type="match status" value="1"/>
</dbReference>
<dbReference type="PANTHER" id="PTHR44013:SF1">
    <property type="entry name" value="ZINC-TYPE ALCOHOL DEHYDROGENASE-LIKE PROTEIN C16A3.02C"/>
    <property type="match status" value="1"/>
</dbReference>